<comment type="caution">
    <text evidence="2">The sequence shown here is derived from an EMBL/GenBank/DDBJ whole genome shotgun (WGS) entry which is preliminary data.</text>
</comment>
<protein>
    <submittedName>
        <fullName evidence="2">Uncharacterized protein</fullName>
    </submittedName>
</protein>
<evidence type="ECO:0000313" key="3">
    <source>
        <dbReference type="Proteomes" id="UP000297452"/>
    </source>
</evidence>
<gene>
    <name evidence="2" type="ORF">BOTNAR_0466g00080</name>
</gene>
<name>A0A4Z1HMY2_9HELO</name>
<feature type="region of interest" description="Disordered" evidence="1">
    <location>
        <begin position="232"/>
        <end position="263"/>
    </location>
</feature>
<feature type="compositionally biased region" description="Basic and acidic residues" evidence="1">
    <location>
        <begin position="253"/>
        <end position="263"/>
    </location>
</feature>
<feature type="compositionally biased region" description="Basic and acidic residues" evidence="1">
    <location>
        <begin position="53"/>
        <end position="65"/>
    </location>
</feature>
<dbReference type="AlphaFoldDB" id="A0A4Z1HMY2"/>
<organism evidence="2 3">
    <name type="scientific">Botryotinia narcissicola</name>
    <dbReference type="NCBI Taxonomy" id="278944"/>
    <lineage>
        <taxon>Eukaryota</taxon>
        <taxon>Fungi</taxon>
        <taxon>Dikarya</taxon>
        <taxon>Ascomycota</taxon>
        <taxon>Pezizomycotina</taxon>
        <taxon>Leotiomycetes</taxon>
        <taxon>Helotiales</taxon>
        <taxon>Sclerotiniaceae</taxon>
        <taxon>Botryotinia</taxon>
    </lineage>
</organism>
<sequence>MPDNNTVERWLDNIKSDDGWSTVRGEDDIYADRREEYVDSSLGKPSQALHTESTSRHRAESDKRQKSSRNVHPPQPKNSSGSGSRVTPRRDNQRPLLPQQRPIGGNSSSGPYSEGASQSNLPQPYSSGAHGSYTSHPIPQIAPISRVTTYRVTRPQQASARVASHQNNYAIPTLNHTVQESSSFPQQNHHRGTYLTNKRSIQETIAQGTQRVRFRTAEANDAYEMHLRSTGQIASSGTGTDDFSRMSLTYDTSPRDTRARDIW</sequence>
<feature type="region of interest" description="Disordered" evidence="1">
    <location>
        <begin position="36"/>
        <end position="140"/>
    </location>
</feature>
<accession>A0A4Z1HMY2</accession>
<evidence type="ECO:0000313" key="2">
    <source>
        <dbReference type="EMBL" id="TGO48632.1"/>
    </source>
</evidence>
<keyword evidence="3" id="KW-1185">Reference proteome</keyword>
<dbReference type="EMBL" id="PQXJ01000466">
    <property type="protein sequence ID" value="TGO48632.1"/>
    <property type="molecule type" value="Genomic_DNA"/>
</dbReference>
<evidence type="ECO:0000256" key="1">
    <source>
        <dbReference type="SAM" id="MobiDB-lite"/>
    </source>
</evidence>
<dbReference type="Proteomes" id="UP000297452">
    <property type="component" value="Unassembled WGS sequence"/>
</dbReference>
<dbReference type="OrthoDB" id="3544596at2759"/>
<proteinExistence type="predicted"/>
<reference evidence="2 3" key="1">
    <citation type="submission" date="2017-12" db="EMBL/GenBank/DDBJ databases">
        <title>Comparative genomics of Botrytis spp.</title>
        <authorList>
            <person name="Valero-Jimenez C.A."/>
            <person name="Tapia P."/>
            <person name="Veloso J."/>
            <person name="Silva-Moreno E."/>
            <person name="Staats M."/>
            <person name="Valdes J.H."/>
            <person name="Van Kan J.A.L."/>
        </authorList>
    </citation>
    <scope>NUCLEOTIDE SEQUENCE [LARGE SCALE GENOMIC DNA]</scope>
    <source>
        <strain evidence="2 3">MUCL2120</strain>
    </source>
</reference>
<feature type="compositionally biased region" description="Polar residues" evidence="1">
    <location>
        <begin position="105"/>
        <end position="126"/>
    </location>
</feature>
<feature type="compositionally biased region" description="Polar residues" evidence="1">
    <location>
        <begin position="232"/>
        <end position="252"/>
    </location>
</feature>